<proteinExistence type="predicted"/>
<gene>
    <name evidence="2" type="ordered locus">Y11_15111</name>
</gene>
<name>A0A0H3NNN8_YERE1</name>
<dbReference type="AlphaFoldDB" id="A0A0H3NNN8"/>
<dbReference type="InterPro" id="IPR036866">
    <property type="entry name" value="RibonucZ/Hydroxyglut_hydro"/>
</dbReference>
<evidence type="ECO:0000313" key="3">
    <source>
        <dbReference type="Proteomes" id="UP000008084"/>
    </source>
</evidence>
<dbReference type="GeneID" id="31409565"/>
<accession>A0A0H3NNN8</accession>
<protein>
    <submittedName>
        <fullName evidence="2">Metallo-beta-lactamase family protein</fullName>
    </submittedName>
</protein>
<dbReference type="InterPro" id="IPR001279">
    <property type="entry name" value="Metallo-B-lactamas"/>
</dbReference>
<dbReference type="KEGG" id="yey:Y11_15111"/>
<evidence type="ECO:0000259" key="1">
    <source>
        <dbReference type="Pfam" id="PF00753"/>
    </source>
</evidence>
<sequence>MSISIRILKANHGDCILVTHHANDTVFHLLIDGGNGATFKYGPRGRFKGALCSMLDELKAKGQHIDLAILTHIDDDHIGGLLSAFKDPGYLNDMVKSIWFNSSRLITKHFKENEIPENDIYLSDDSPLTSVRQGKKFESLLDEIGCKRGPLISAGKVMNEGPFKLTILSPNEENLRKLLCIWPEEKSSPQTSGSTTDYILTFEEILSSDSYEPDKSIANGSSIAFLLQCKNKNLLFLGDAYDETVVDSLINLGYNEDNKLSTELVKISHHGSQYNTSPKLIKIIDAQSYIISTNGLKHGLPNKRTIARLLALSRGIVYFNYPSVIQRMLLPDEVNEYAGRLKVLDDEIRY</sequence>
<dbReference type="EMBL" id="FR729477">
    <property type="protein sequence ID" value="CBY26670.1"/>
    <property type="molecule type" value="Genomic_DNA"/>
</dbReference>
<dbReference type="PATRIC" id="fig|930944.6.peg.1501"/>
<dbReference type="Proteomes" id="UP000008084">
    <property type="component" value="Chromosome"/>
</dbReference>
<organism evidence="2 3">
    <name type="scientific">Yersinia enterocolitica subsp. palearctica serotype O:3 (strain DSM 13030 / CIP 106945 / Y11)</name>
    <dbReference type="NCBI Taxonomy" id="930944"/>
    <lineage>
        <taxon>Bacteria</taxon>
        <taxon>Pseudomonadati</taxon>
        <taxon>Pseudomonadota</taxon>
        <taxon>Gammaproteobacteria</taxon>
        <taxon>Enterobacterales</taxon>
        <taxon>Yersiniaceae</taxon>
        <taxon>Yersinia</taxon>
    </lineage>
</organism>
<feature type="domain" description="Metallo-beta-lactamase" evidence="1">
    <location>
        <begin position="13"/>
        <end position="84"/>
    </location>
</feature>
<reference evidence="2 3" key="1">
    <citation type="journal article" date="2011" name="J. Bacteriol.">
        <title>Complete genome sequence of Yersinia enterocolitica subsp. palearctica serogroup O:3.</title>
        <authorList>
            <person name="Batzilla J."/>
            <person name="Hoper D."/>
            <person name="Antonenka U."/>
            <person name="Heesemann J."/>
            <person name="Rakin A."/>
        </authorList>
    </citation>
    <scope>NUCLEOTIDE SEQUENCE [LARGE SCALE GENOMIC DNA]</scope>
    <source>
        <strain evidence="3">DSM 13030 / CIP 106945 / Y11</strain>
    </source>
</reference>
<dbReference type="Pfam" id="PF00753">
    <property type="entry name" value="Lactamase_B"/>
    <property type="match status" value="1"/>
</dbReference>
<dbReference type="RefSeq" id="WP_005164590.1">
    <property type="nucleotide sequence ID" value="NC_017564.1"/>
</dbReference>
<dbReference type="InterPro" id="IPR052159">
    <property type="entry name" value="Competence_DNA_uptake"/>
</dbReference>
<dbReference type="Gene3D" id="3.60.15.10">
    <property type="entry name" value="Ribonuclease Z/Hydroxyacylglutathione hydrolase-like"/>
    <property type="match status" value="1"/>
</dbReference>
<dbReference type="PANTHER" id="PTHR30619:SF1">
    <property type="entry name" value="RECOMBINATION PROTEIN 2"/>
    <property type="match status" value="1"/>
</dbReference>
<dbReference type="SUPFAM" id="SSF56281">
    <property type="entry name" value="Metallo-hydrolase/oxidoreductase"/>
    <property type="match status" value="1"/>
</dbReference>
<evidence type="ECO:0000313" key="2">
    <source>
        <dbReference type="EMBL" id="CBY26670.1"/>
    </source>
</evidence>
<dbReference type="HOGENOM" id="CLU_052638_0_0_6"/>
<dbReference type="PANTHER" id="PTHR30619">
    <property type="entry name" value="DNA INTERNALIZATION/COMPETENCE PROTEIN COMEC/REC2"/>
    <property type="match status" value="1"/>
</dbReference>